<dbReference type="RefSeq" id="WP_048319402.1">
    <property type="nucleotide sequence ID" value="NZ_CP015220.1"/>
</dbReference>
<dbReference type="Gene3D" id="3.40.50.620">
    <property type="entry name" value="HUPs"/>
    <property type="match status" value="2"/>
</dbReference>
<dbReference type="PANTHER" id="PTHR46268">
    <property type="entry name" value="STRESS RESPONSE PROTEIN NHAX"/>
    <property type="match status" value="1"/>
</dbReference>
<feature type="domain" description="UspA" evidence="4">
    <location>
        <begin position="5"/>
        <end position="134"/>
    </location>
</feature>
<organism evidence="5 6">
    <name type="scientific">Rhodococcoides fascians</name>
    <name type="common">Rhodococcus fascians</name>
    <dbReference type="NCBI Taxonomy" id="1828"/>
    <lineage>
        <taxon>Bacteria</taxon>
        <taxon>Bacillati</taxon>
        <taxon>Actinomycetota</taxon>
        <taxon>Actinomycetes</taxon>
        <taxon>Mycobacteriales</taxon>
        <taxon>Nocardiaceae</taxon>
        <taxon>Rhodococcoides</taxon>
    </lineage>
</organism>
<accession>A0A143QLT2</accession>
<name>A0A143QLT2_RHOFA</name>
<keyword evidence="6" id="KW-1185">Reference proteome</keyword>
<reference evidence="6" key="2">
    <citation type="submission" date="2016-04" db="EMBL/GenBank/DDBJ databases">
        <title>Complete Genome and Plasmid Sequences for Rhodococcus fascians D188 and Draft Sequences for Rhodococcus spp. Isolates PBTS 1 and PBTS 2.</title>
        <authorList>
            <person name="Stamer R."/>
            <person name="Vereecke D."/>
            <person name="Zhang Y."/>
            <person name="Schilkey F."/>
            <person name="Devitt N."/>
            <person name="Randall J."/>
        </authorList>
    </citation>
    <scope>NUCLEOTIDE SEQUENCE [LARGE SCALE GENOMIC DNA]</scope>
    <source>
        <strain evidence="6">PBTS2</strain>
    </source>
</reference>
<dbReference type="EMBL" id="CP015220">
    <property type="protein sequence ID" value="AMY24010.1"/>
    <property type="molecule type" value="Genomic_DNA"/>
</dbReference>
<evidence type="ECO:0000256" key="3">
    <source>
        <dbReference type="ARBA" id="ARBA00022840"/>
    </source>
</evidence>
<evidence type="ECO:0000313" key="6">
    <source>
        <dbReference type="Proteomes" id="UP000076038"/>
    </source>
</evidence>
<protein>
    <submittedName>
        <fullName evidence="5">Universal stress protein</fullName>
    </submittedName>
</protein>
<dbReference type="InterPro" id="IPR006016">
    <property type="entry name" value="UspA"/>
</dbReference>
<reference evidence="5 6" key="1">
    <citation type="journal article" date="2016" name="Genome Announc.">
        <title>Complete Genome and Plasmid Sequences for Rhodococcus fascians D188 and Draft Sequences for Rhodococcus Isolates PBTS 1 and PBTS 2.</title>
        <authorList>
            <person name="Stamler R.A."/>
            <person name="Vereecke D."/>
            <person name="Zhang Y."/>
            <person name="Schilkey F."/>
            <person name="Devitt N."/>
            <person name="Randall J.J."/>
        </authorList>
    </citation>
    <scope>NUCLEOTIDE SEQUENCE [LARGE SCALE GENOMIC DNA]</scope>
    <source>
        <strain evidence="5 6">PBTS2</strain>
    </source>
</reference>
<dbReference type="PANTHER" id="PTHR46268:SF27">
    <property type="entry name" value="UNIVERSAL STRESS PROTEIN RV2623"/>
    <property type="match status" value="1"/>
</dbReference>
<evidence type="ECO:0000313" key="5">
    <source>
        <dbReference type="EMBL" id="AMY24010.1"/>
    </source>
</evidence>
<evidence type="ECO:0000256" key="2">
    <source>
        <dbReference type="ARBA" id="ARBA00022741"/>
    </source>
</evidence>
<dbReference type="AlphaFoldDB" id="A0A143QLT2"/>
<dbReference type="KEGG" id="rhs:A3Q41_02716"/>
<dbReference type="Proteomes" id="UP000076038">
    <property type="component" value="Chromosome"/>
</dbReference>
<dbReference type="OrthoDB" id="3174546at2"/>
<dbReference type="InterPro" id="IPR014729">
    <property type="entry name" value="Rossmann-like_a/b/a_fold"/>
</dbReference>
<dbReference type="PRINTS" id="PR01438">
    <property type="entry name" value="UNVRSLSTRESS"/>
</dbReference>
<feature type="domain" description="UspA" evidence="4">
    <location>
        <begin position="147"/>
        <end position="282"/>
    </location>
</feature>
<keyword evidence="2" id="KW-0547">Nucleotide-binding</keyword>
<dbReference type="PATRIC" id="fig|1653479.3.peg.2745"/>
<dbReference type="InterPro" id="IPR006015">
    <property type="entry name" value="Universal_stress_UspA"/>
</dbReference>
<dbReference type="GO" id="GO:0005524">
    <property type="term" value="F:ATP binding"/>
    <property type="evidence" value="ECO:0007669"/>
    <property type="project" value="UniProtKB-KW"/>
</dbReference>
<dbReference type="Pfam" id="PF00582">
    <property type="entry name" value="Usp"/>
    <property type="match status" value="2"/>
</dbReference>
<comment type="similarity">
    <text evidence="1">Belongs to the universal stress protein A family.</text>
</comment>
<evidence type="ECO:0000256" key="1">
    <source>
        <dbReference type="ARBA" id="ARBA00008791"/>
    </source>
</evidence>
<sequence length="286" mass="29645">MTGHRPIIVGIDGSAAADKAVIWAAMCARRRDRRLHIVTAVDMPGVVDLSEFAGEATEFVATAKSRLAAAETLAVSVVDDPTFEVTSSAVEGGVMDVLIGVSAQAELLVIGASETGAVTLSLAAHSVSPVAVVRGRDIDGRPVAEGPVVVGVDGSDVNQAAVEWAFAEASARDAPLIAVHVWSDVDLTRSFGRAPADWQAIADTEEALLAESLAGWQERFPEVDVQRVVAQDRPVRVLSGLSETAAVIVVGNRGRGGFGGMLLGSTSFALVNTADCPVLVVRKAVT</sequence>
<keyword evidence="3" id="KW-0067">ATP-binding</keyword>
<evidence type="ECO:0000259" key="4">
    <source>
        <dbReference type="Pfam" id="PF00582"/>
    </source>
</evidence>
<gene>
    <name evidence="5" type="ORF">A3Q41_02716</name>
</gene>
<dbReference type="SUPFAM" id="SSF52402">
    <property type="entry name" value="Adenine nucleotide alpha hydrolases-like"/>
    <property type="match status" value="2"/>
</dbReference>
<proteinExistence type="inferred from homology"/>